<protein>
    <submittedName>
        <fullName evidence="1">Uncharacterized protein</fullName>
    </submittedName>
</protein>
<gene>
    <name evidence="1" type="ORF">BC008_32715</name>
    <name evidence="2" type="ORF">BC008_34400</name>
</gene>
<proteinExistence type="predicted"/>
<sequence length="63" mass="7238">MSRLYKNLFVSLFFQIGITSNPLPITNYQLPITNYPNPDKNKIDCSLNRDTVDNNPSGFKLVF</sequence>
<organism evidence="1 3">
    <name type="scientific">Mastigocoleus testarum BC008</name>
    <dbReference type="NCBI Taxonomy" id="371196"/>
    <lineage>
        <taxon>Bacteria</taxon>
        <taxon>Bacillati</taxon>
        <taxon>Cyanobacteriota</taxon>
        <taxon>Cyanophyceae</taxon>
        <taxon>Nostocales</taxon>
        <taxon>Hapalosiphonaceae</taxon>
        <taxon>Mastigocoleus</taxon>
    </lineage>
</organism>
<dbReference type="Proteomes" id="UP000053372">
    <property type="component" value="Unassembled WGS sequence"/>
</dbReference>
<evidence type="ECO:0000313" key="2">
    <source>
        <dbReference type="EMBL" id="KST68848.1"/>
    </source>
</evidence>
<evidence type="ECO:0000313" key="1">
    <source>
        <dbReference type="EMBL" id="KST68185.1"/>
    </source>
</evidence>
<evidence type="ECO:0000313" key="3">
    <source>
        <dbReference type="Proteomes" id="UP000053372"/>
    </source>
</evidence>
<dbReference type="AlphaFoldDB" id="A0A0V7ZUH0"/>
<dbReference type="EMBL" id="LMTZ01000077">
    <property type="protein sequence ID" value="KST68185.1"/>
    <property type="molecule type" value="Genomic_DNA"/>
</dbReference>
<dbReference type="EMBL" id="LMTZ01000045">
    <property type="protein sequence ID" value="KST68848.1"/>
    <property type="molecule type" value="Genomic_DNA"/>
</dbReference>
<reference evidence="1 3" key="1">
    <citation type="journal article" date="2015" name="Genome Announc.">
        <title>Draft Genome of the Euendolithic (true boring) Cyanobacterium Mastigocoleus testarum strain BC008.</title>
        <authorList>
            <person name="Guida B.S."/>
            <person name="Garcia-Pichel F."/>
        </authorList>
    </citation>
    <scope>NUCLEOTIDE SEQUENCE [LARGE SCALE GENOMIC DNA]</scope>
    <source>
        <strain evidence="1 3">BC008</strain>
    </source>
</reference>
<name>A0A0V7ZUH0_9CYAN</name>
<keyword evidence="3" id="KW-1185">Reference proteome</keyword>
<accession>A0A0V7ZUH0</accession>
<comment type="caution">
    <text evidence="1">The sequence shown here is derived from an EMBL/GenBank/DDBJ whole genome shotgun (WGS) entry which is preliminary data.</text>
</comment>